<dbReference type="EMBL" id="NBIV01000119">
    <property type="protein sequence ID" value="PXF43568.1"/>
    <property type="molecule type" value="Genomic_DNA"/>
</dbReference>
<feature type="region of interest" description="Disordered" evidence="1">
    <location>
        <begin position="88"/>
        <end position="161"/>
    </location>
</feature>
<dbReference type="AlphaFoldDB" id="A0A2V3INB0"/>
<dbReference type="GO" id="GO:0005634">
    <property type="term" value="C:nucleus"/>
    <property type="evidence" value="ECO:0007669"/>
    <property type="project" value="TreeGrafter"/>
</dbReference>
<dbReference type="GO" id="GO:0036464">
    <property type="term" value="C:cytoplasmic ribonucleoprotein granule"/>
    <property type="evidence" value="ECO:0007669"/>
    <property type="project" value="TreeGrafter"/>
</dbReference>
<dbReference type="Pfam" id="PF11977">
    <property type="entry name" value="RNase_Zc3h12a"/>
    <property type="match status" value="1"/>
</dbReference>
<dbReference type="GO" id="GO:0003729">
    <property type="term" value="F:mRNA binding"/>
    <property type="evidence" value="ECO:0007669"/>
    <property type="project" value="TreeGrafter"/>
</dbReference>
<reference evidence="3 4" key="1">
    <citation type="journal article" date="2018" name="Mol. Biol. Evol.">
        <title>Analysis of the draft genome of the red seaweed Gracilariopsis chorda provides insights into genome size evolution in Rhodophyta.</title>
        <authorList>
            <person name="Lee J."/>
            <person name="Yang E.C."/>
            <person name="Graf L."/>
            <person name="Yang J.H."/>
            <person name="Qiu H."/>
            <person name="Zel Zion U."/>
            <person name="Chan C.X."/>
            <person name="Stephens T.G."/>
            <person name="Weber A.P.M."/>
            <person name="Boo G.H."/>
            <person name="Boo S.M."/>
            <person name="Kim K.M."/>
            <person name="Shin Y."/>
            <person name="Jung M."/>
            <person name="Lee S.J."/>
            <person name="Yim H.S."/>
            <person name="Lee J.H."/>
            <person name="Bhattacharya D."/>
            <person name="Yoon H.S."/>
        </authorList>
    </citation>
    <scope>NUCLEOTIDE SEQUENCE [LARGE SCALE GENOMIC DNA]</scope>
    <source>
        <strain evidence="3 4">SKKU-2015</strain>
        <tissue evidence="3">Whole body</tissue>
    </source>
</reference>
<name>A0A2V3INB0_9FLOR</name>
<sequence length="323" mass="35782">MAASDHDDCELQEALRRSREETTLEESMLAQALAASIATRDEELARSLQQEQLRLFEENLCSESCASNTPTTPQGGQPSASASEVLLNEAGPSSQESKRRNEEPHQEWHRKRHSKRRSSSRRTSPLSNAQSTQNKHLQPSPTLDSTTSNVHPRHNGNTSMPVVVIDGQNVGCSYGGGKNLFRAKGVQVVLDYYSGKGMKAVAMLPAHKVDTRPGIKNDRVADDPELLKNLAAQNLVSFTPSGSHDDHFLLAYAKQKNIDIISNDRFQKEVSEQASQAASRALQTFLDKHLIPYTFVDGEFMPNPNPHQLSLASHCSRGPRHRR</sequence>
<dbReference type="Gene3D" id="3.40.50.11980">
    <property type="match status" value="1"/>
</dbReference>
<feature type="compositionally biased region" description="Basic and acidic residues" evidence="1">
    <location>
        <begin position="96"/>
        <end position="107"/>
    </location>
</feature>
<dbReference type="PANTHER" id="PTHR12876:SF35">
    <property type="entry name" value="LD08718P-RELATED"/>
    <property type="match status" value="1"/>
</dbReference>
<keyword evidence="4" id="KW-1185">Reference proteome</keyword>
<dbReference type="InterPro" id="IPR021869">
    <property type="entry name" value="RNase_Zc3h12_NYN"/>
</dbReference>
<dbReference type="InterPro" id="IPR051101">
    <property type="entry name" value="ZC3H12/N4BP1_RNase_Reg"/>
</dbReference>
<dbReference type="GO" id="GO:0004521">
    <property type="term" value="F:RNA endonuclease activity"/>
    <property type="evidence" value="ECO:0007669"/>
    <property type="project" value="TreeGrafter"/>
</dbReference>
<dbReference type="Proteomes" id="UP000247409">
    <property type="component" value="Unassembled WGS sequence"/>
</dbReference>
<evidence type="ECO:0000259" key="2">
    <source>
        <dbReference type="Pfam" id="PF11977"/>
    </source>
</evidence>
<comment type="caution">
    <text evidence="3">The sequence shown here is derived from an EMBL/GenBank/DDBJ whole genome shotgun (WGS) entry which is preliminary data.</text>
</comment>
<organism evidence="3 4">
    <name type="scientific">Gracilariopsis chorda</name>
    <dbReference type="NCBI Taxonomy" id="448386"/>
    <lineage>
        <taxon>Eukaryota</taxon>
        <taxon>Rhodophyta</taxon>
        <taxon>Florideophyceae</taxon>
        <taxon>Rhodymeniophycidae</taxon>
        <taxon>Gracilariales</taxon>
        <taxon>Gracilariaceae</taxon>
        <taxon>Gracilariopsis</taxon>
    </lineage>
</organism>
<protein>
    <submittedName>
        <fullName evidence="3">Putative ribonuclease ZC3H12C</fullName>
    </submittedName>
</protein>
<feature type="compositionally biased region" description="Basic residues" evidence="1">
    <location>
        <begin position="108"/>
        <end position="120"/>
    </location>
</feature>
<dbReference type="OrthoDB" id="5928at2759"/>
<feature type="compositionally biased region" description="Polar residues" evidence="1">
    <location>
        <begin position="123"/>
        <end position="160"/>
    </location>
</feature>
<gene>
    <name evidence="3" type="ORF">BWQ96_06680</name>
</gene>
<accession>A0A2V3INB0</accession>
<evidence type="ECO:0000313" key="4">
    <source>
        <dbReference type="Proteomes" id="UP000247409"/>
    </source>
</evidence>
<proteinExistence type="predicted"/>
<dbReference type="PANTHER" id="PTHR12876">
    <property type="entry name" value="N4BP1-RELATED"/>
    <property type="match status" value="1"/>
</dbReference>
<evidence type="ECO:0000256" key="1">
    <source>
        <dbReference type="SAM" id="MobiDB-lite"/>
    </source>
</evidence>
<feature type="domain" description="RNase NYN" evidence="2">
    <location>
        <begin position="162"/>
        <end position="305"/>
    </location>
</feature>
<evidence type="ECO:0000313" key="3">
    <source>
        <dbReference type="EMBL" id="PXF43568.1"/>
    </source>
</evidence>